<name>F1T3J8_9ACTN</name>
<dbReference type="EMBL" id="ACGK02000001">
    <property type="protein sequence ID" value="EGF23292.1"/>
    <property type="molecule type" value="Genomic_DNA"/>
</dbReference>
<dbReference type="InterPro" id="IPR029063">
    <property type="entry name" value="SAM-dependent_MTases_sf"/>
</dbReference>
<keyword evidence="3" id="KW-1185">Reference proteome</keyword>
<dbReference type="InterPro" id="IPR013216">
    <property type="entry name" value="Methyltransf_11"/>
</dbReference>
<evidence type="ECO:0000259" key="1">
    <source>
        <dbReference type="Pfam" id="PF08241"/>
    </source>
</evidence>
<sequence>MKHNSYMFENKNIATVPGHWLLARLGKRVLRPGGLKLTQAMLNEAQLANKVVVELAPGIGRTAQEILARTPLSYTGIDANADSVKLVSALVKDKGTCKQGMAQDTKLPDNYADVVVCEAMLTMQTPENKRAILREIHRILKPGGTFVSHELGITPNTISADDEADIQHDLSRAIRVNVKPITQREWGDYLQEAGFELTWSKTAPMALLNPRRNLADEGLCGVIKIIKNVLTIPGAKQRVLEMRSTFKRHADHMCGIAMVSHAK</sequence>
<evidence type="ECO:0000313" key="3">
    <source>
        <dbReference type="Proteomes" id="UP000005947"/>
    </source>
</evidence>
<reference evidence="2 3" key="1">
    <citation type="submission" date="2011-02" db="EMBL/GenBank/DDBJ databases">
        <authorList>
            <person name="Muzny D."/>
            <person name="Qin X."/>
            <person name="Buhay C."/>
            <person name="Dugan-Rocha S."/>
            <person name="Ding Y."/>
            <person name="Chen G."/>
            <person name="Hawes A."/>
            <person name="Holder M."/>
            <person name="Jhangiani S."/>
            <person name="Johnson A."/>
            <person name="Khan Z."/>
            <person name="Li Z."/>
            <person name="Liu W."/>
            <person name="Liu X."/>
            <person name="Perez L."/>
            <person name="Shen H."/>
            <person name="Wang Q."/>
            <person name="Watt J."/>
            <person name="Xi L."/>
            <person name="Xin Y."/>
            <person name="Zhou J."/>
            <person name="Deng J."/>
            <person name="Jiang H."/>
            <person name="Liu Y."/>
            <person name="Qu J."/>
            <person name="Song X.-Z."/>
            <person name="Zhang L."/>
            <person name="Villasana D."/>
            <person name="Johnson A."/>
            <person name="Liu J."/>
            <person name="Liyanage D."/>
            <person name="Lorensuhewa L."/>
            <person name="Robinson T."/>
            <person name="Song A."/>
            <person name="Song B.-B."/>
            <person name="Dinh H."/>
            <person name="Thornton R."/>
            <person name="Coyle M."/>
            <person name="Francisco L."/>
            <person name="Jackson L."/>
            <person name="Javaid M."/>
            <person name="Korchina V."/>
            <person name="Kovar C."/>
            <person name="Mata R."/>
            <person name="Mathew T."/>
            <person name="Ngo R."/>
            <person name="Nguyen L."/>
            <person name="Nguyen N."/>
            <person name="Okwuonu G."/>
            <person name="Ongeri F."/>
            <person name="Pham C."/>
            <person name="Simmons D."/>
            <person name="Wilczek-Boney K."/>
            <person name="Hale W."/>
            <person name="Jakkamsetti A."/>
            <person name="Pham P."/>
            <person name="Ruth R."/>
            <person name="San Lucas F."/>
            <person name="Warren J."/>
            <person name="Zhang J."/>
            <person name="Zhao Z."/>
            <person name="Zhou C."/>
            <person name="Zhu D."/>
            <person name="Lee S."/>
            <person name="Bess C."/>
            <person name="Blankenburg K."/>
            <person name="Forbes L."/>
            <person name="Fu Q."/>
            <person name="Gubbala S."/>
            <person name="Hirani K."/>
            <person name="Jayaseelan J.C."/>
            <person name="Lara F."/>
            <person name="Munidasa M."/>
            <person name="Palculict T."/>
            <person name="Patil S."/>
            <person name="Pu L.-L."/>
            <person name="Saada N."/>
            <person name="Tang L."/>
            <person name="Weissenberger G."/>
            <person name="Zhu Y."/>
            <person name="Hemphill L."/>
            <person name="Shang Y."/>
            <person name="Youmans B."/>
            <person name="Ayvaz T."/>
            <person name="Ross M."/>
            <person name="Santibanez J."/>
            <person name="Aqrawi P."/>
            <person name="Gross S."/>
            <person name="Joshi V."/>
            <person name="Fowler G."/>
            <person name="Nazareth L."/>
            <person name="Reid J."/>
            <person name="Worley K."/>
            <person name="Petrosino J."/>
            <person name="Highlander S."/>
            <person name="Gibbs R."/>
        </authorList>
    </citation>
    <scope>NUCLEOTIDE SEQUENCE [LARGE SCALE GENOMIC DNA]</scope>
    <source>
        <strain evidence="2 3">DSM 15829</strain>
    </source>
</reference>
<comment type="caution">
    <text evidence="2">The sequence shown here is derived from an EMBL/GenBank/DDBJ whole genome shotgun (WGS) entry which is preliminary data.</text>
</comment>
<dbReference type="CDD" id="cd02440">
    <property type="entry name" value="AdoMet_MTases"/>
    <property type="match status" value="1"/>
</dbReference>
<gene>
    <name evidence="2" type="ORF">HMPREF0091_10239</name>
</gene>
<keyword evidence="2" id="KW-0808">Transferase</keyword>
<feature type="domain" description="Methyltransferase type 11" evidence="1">
    <location>
        <begin position="54"/>
        <end position="147"/>
    </location>
</feature>
<accession>F1T3J8</accession>
<dbReference type="Gene3D" id="3.40.50.150">
    <property type="entry name" value="Vaccinia Virus protein VP39"/>
    <property type="match status" value="1"/>
</dbReference>
<dbReference type="eggNOG" id="COG0030">
    <property type="taxonomic scope" value="Bacteria"/>
</dbReference>
<keyword evidence="2" id="KW-0489">Methyltransferase</keyword>
<dbReference type="AlphaFoldDB" id="F1T3J8"/>
<organism evidence="2 3">
    <name type="scientific">Fannyhessea vaginae DSM 15829</name>
    <dbReference type="NCBI Taxonomy" id="525256"/>
    <lineage>
        <taxon>Bacteria</taxon>
        <taxon>Bacillati</taxon>
        <taxon>Actinomycetota</taxon>
        <taxon>Coriobacteriia</taxon>
        <taxon>Coriobacteriales</taxon>
        <taxon>Atopobiaceae</taxon>
        <taxon>Fannyhessea</taxon>
    </lineage>
</organism>
<dbReference type="GeneID" id="93211000"/>
<evidence type="ECO:0000313" key="2">
    <source>
        <dbReference type="EMBL" id="EGF23292.1"/>
    </source>
</evidence>
<dbReference type="PANTHER" id="PTHR42912:SF95">
    <property type="entry name" value="METHYLTRANSFERASE TYPE 11 DOMAIN-CONTAINING PROTEIN"/>
    <property type="match status" value="1"/>
</dbReference>
<protein>
    <submittedName>
        <fullName evidence="2">Methyltransferase domain protein</fullName>
    </submittedName>
</protein>
<dbReference type="Pfam" id="PF08241">
    <property type="entry name" value="Methyltransf_11"/>
    <property type="match status" value="1"/>
</dbReference>
<dbReference type="PANTHER" id="PTHR42912">
    <property type="entry name" value="METHYLTRANSFERASE"/>
    <property type="match status" value="1"/>
</dbReference>
<dbReference type="GO" id="GO:0008757">
    <property type="term" value="F:S-adenosylmethionine-dependent methyltransferase activity"/>
    <property type="evidence" value="ECO:0007669"/>
    <property type="project" value="InterPro"/>
</dbReference>
<dbReference type="RefSeq" id="WP_006302360.1">
    <property type="nucleotide sequence ID" value="NZ_ACGK02000001.1"/>
</dbReference>
<dbReference type="Proteomes" id="UP000005947">
    <property type="component" value="Unassembled WGS sequence"/>
</dbReference>
<dbReference type="InterPro" id="IPR050508">
    <property type="entry name" value="Methyltransf_Superfamily"/>
</dbReference>
<dbReference type="GO" id="GO:0032259">
    <property type="term" value="P:methylation"/>
    <property type="evidence" value="ECO:0007669"/>
    <property type="project" value="UniProtKB-KW"/>
</dbReference>
<proteinExistence type="predicted"/>
<dbReference type="OrthoDB" id="5566900at2"/>
<dbReference type="SUPFAM" id="SSF53335">
    <property type="entry name" value="S-adenosyl-L-methionine-dependent methyltransferases"/>
    <property type="match status" value="1"/>
</dbReference>